<evidence type="ECO:0000313" key="7">
    <source>
        <dbReference type="Proteomes" id="UP000276899"/>
    </source>
</evidence>
<gene>
    <name evidence="6" type="primary">lptB_2</name>
    <name evidence="6" type="ORF">NCTC11923_01236</name>
</gene>
<dbReference type="SMART" id="SM00382">
    <property type="entry name" value="AAA"/>
    <property type="match status" value="1"/>
</dbReference>
<evidence type="ECO:0000256" key="3">
    <source>
        <dbReference type="ARBA" id="ARBA00022741"/>
    </source>
</evidence>
<protein>
    <submittedName>
        <fullName evidence="6">Lipopolysaccharide export system ATP-binding protein LptB</fullName>
        <ecNumber evidence="6">3.6.3.-</ecNumber>
    </submittedName>
</protein>
<dbReference type="STRING" id="1278298.GCA_000428685_01764"/>
<dbReference type="InterPro" id="IPR017871">
    <property type="entry name" value="ABC_transporter-like_CS"/>
</dbReference>
<keyword evidence="4 6" id="KW-0067">ATP-binding</keyword>
<dbReference type="Gene3D" id="3.40.50.300">
    <property type="entry name" value="P-loop containing nucleotide triphosphate hydrolases"/>
    <property type="match status" value="1"/>
</dbReference>
<dbReference type="RefSeq" id="WP_026426888.1">
    <property type="nucleotide sequence ID" value="NZ_CBCRWE010000011.1"/>
</dbReference>
<dbReference type="PROSITE" id="PS00211">
    <property type="entry name" value="ABC_TRANSPORTER_1"/>
    <property type="match status" value="1"/>
</dbReference>
<dbReference type="InterPro" id="IPR050153">
    <property type="entry name" value="Metal_Ion_Import_ABC"/>
</dbReference>
<dbReference type="EC" id="3.6.3.-" evidence="6"/>
<dbReference type="PANTHER" id="PTHR42734:SF5">
    <property type="entry name" value="IRON TRANSPORT SYSTEM ATP-BINDING PROTEIN HI_0361-RELATED"/>
    <property type="match status" value="1"/>
</dbReference>
<keyword evidence="2" id="KW-0813">Transport</keyword>
<dbReference type="InterPro" id="IPR003593">
    <property type="entry name" value="AAA+_ATPase"/>
</dbReference>
<comment type="similarity">
    <text evidence="1">Belongs to the ABC transporter superfamily.</text>
</comment>
<evidence type="ECO:0000256" key="4">
    <source>
        <dbReference type="ARBA" id="ARBA00022840"/>
    </source>
</evidence>
<dbReference type="GO" id="GO:0016887">
    <property type="term" value="F:ATP hydrolysis activity"/>
    <property type="evidence" value="ECO:0007669"/>
    <property type="project" value="InterPro"/>
</dbReference>
<evidence type="ECO:0000256" key="2">
    <source>
        <dbReference type="ARBA" id="ARBA00022448"/>
    </source>
</evidence>
<keyword evidence="7" id="KW-1185">Reference proteome</keyword>
<accession>A0A448KCH2</accession>
<keyword evidence="3" id="KW-0547">Nucleotide-binding</keyword>
<keyword evidence="6" id="KW-0378">Hydrolase</keyword>
<dbReference type="KEGG" id="asla:NCTC11923_01236"/>
<reference evidence="6 7" key="1">
    <citation type="submission" date="2018-12" db="EMBL/GenBank/DDBJ databases">
        <authorList>
            <consortium name="Pathogen Informatics"/>
        </authorList>
    </citation>
    <scope>NUCLEOTIDE SEQUENCE [LARGE SCALE GENOMIC DNA]</scope>
    <source>
        <strain evidence="6 7">NCTC11923</strain>
    </source>
</reference>
<evidence type="ECO:0000259" key="5">
    <source>
        <dbReference type="PROSITE" id="PS50893"/>
    </source>
</evidence>
<dbReference type="Proteomes" id="UP000276899">
    <property type="component" value="Chromosome"/>
</dbReference>
<name>A0A448KCH2_9ACTO</name>
<dbReference type="CDD" id="cd03235">
    <property type="entry name" value="ABC_Metallic_Cations"/>
    <property type="match status" value="1"/>
</dbReference>
<evidence type="ECO:0000313" key="6">
    <source>
        <dbReference type="EMBL" id="VEG74602.1"/>
    </source>
</evidence>
<dbReference type="SUPFAM" id="SSF52540">
    <property type="entry name" value="P-loop containing nucleoside triphosphate hydrolases"/>
    <property type="match status" value="1"/>
</dbReference>
<dbReference type="PANTHER" id="PTHR42734">
    <property type="entry name" value="METAL TRANSPORT SYSTEM ATP-BINDING PROTEIN TM_0124-RELATED"/>
    <property type="match status" value="1"/>
</dbReference>
<dbReference type="EMBL" id="LR134363">
    <property type="protein sequence ID" value="VEG74602.1"/>
    <property type="molecule type" value="Genomic_DNA"/>
</dbReference>
<evidence type="ECO:0000256" key="1">
    <source>
        <dbReference type="ARBA" id="ARBA00005417"/>
    </source>
</evidence>
<dbReference type="Pfam" id="PF00005">
    <property type="entry name" value="ABC_tran"/>
    <property type="match status" value="1"/>
</dbReference>
<sequence length="244" mass="25376">MLEVRGLSVRYGPLLALDDASLEVLPGRICGLVGANGSGKSTLFNAVMGLVAPEAGTIIIDGTPGAIARRRGVVGYVPQEDAVDRDFPISVGEVVTTGRYGHMGPLRRPSRADRQAVEAAMERTGIDGLSRRQIGELSGGQRKRVFVARAIAQGARLLLLDEPFAGVDRVSEAAIVGLLRELAAEGCAVLVSTHDLGSLRELADDAVLLAGRVLAAGPIEQVLTPQAIAHAFGAEAAAGEGMLR</sequence>
<feature type="domain" description="ABC transporter" evidence="5">
    <location>
        <begin position="2"/>
        <end position="236"/>
    </location>
</feature>
<dbReference type="AlphaFoldDB" id="A0A448KCH2"/>
<dbReference type="InterPro" id="IPR027417">
    <property type="entry name" value="P-loop_NTPase"/>
</dbReference>
<dbReference type="PROSITE" id="PS50893">
    <property type="entry name" value="ABC_TRANSPORTER_2"/>
    <property type="match status" value="1"/>
</dbReference>
<dbReference type="GO" id="GO:0005524">
    <property type="term" value="F:ATP binding"/>
    <property type="evidence" value="ECO:0007669"/>
    <property type="project" value="UniProtKB-KW"/>
</dbReference>
<dbReference type="InterPro" id="IPR003439">
    <property type="entry name" value="ABC_transporter-like_ATP-bd"/>
</dbReference>
<proteinExistence type="inferred from homology"/>
<organism evidence="6 7">
    <name type="scientific">Actinomyces slackii</name>
    <dbReference type="NCBI Taxonomy" id="52774"/>
    <lineage>
        <taxon>Bacteria</taxon>
        <taxon>Bacillati</taxon>
        <taxon>Actinomycetota</taxon>
        <taxon>Actinomycetes</taxon>
        <taxon>Actinomycetales</taxon>
        <taxon>Actinomycetaceae</taxon>
        <taxon>Actinomyces</taxon>
    </lineage>
</organism>